<dbReference type="PANTHER" id="PTHR34822">
    <property type="entry name" value="GRPB DOMAIN PROTEIN (AFU_ORTHOLOGUE AFUA_1G01530)"/>
    <property type="match status" value="1"/>
</dbReference>
<dbReference type="AlphaFoldDB" id="A0AB37HI43"/>
<sequence length="184" mass="22122">MKVNIEKYNPYWVNLFAKESNNIKRILGDELHSIHHIGSTSIPHISAKPIIDIMPIVNNIDNVDKYNLAFEEFDYDVHGEYGIVNRRYFTKFDKETNKKLYHVHIYDRKNDKNIIRHLAFRDYLIEFPEVAKEYEDLKMTLINKYCGDKEKYVNGKNEFVKMTEKLAINWYLQKKITDYNSYQK</sequence>
<dbReference type="PANTHER" id="PTHR34822:SF1">
    <property type="entry name" value="GRPB FAMILY PROTEIN"/>
    <property type="match status" value="1"/>
</dbReference>
<name>A0AB37HI43_MAMSC</name>
<proteinExistence type="predicted"/>
<organism evidence="1 2">
    <name type="scientific">Mammaliicoccus sciuri</name>
    <name type="common">Staphylococcus sciuri</name>
    <dbReference type="NCBI Taxonomy" id="1296"/>
    <lineage>
        <taxon>Bacteria</taxon>
        <taxon>Bacillati</taxon>
        <taxon>Bacillota</taxon>
        <taxon>Bacilli</taxon>
        <taxon>Bacillales</taxon>
        <taxon>Staphylococcaceae</taxon>
        <taxon>Mammaliicoccus</taxon>
    </lineage>
</organism>
<dbReference type="Pfam" id="PF04229">
    <property type="entry name" value="GrpB"/>
    <property type="match status" value="1"/>
</dbReference>
<reference evidence="1" key="1">
    <citation type="submission" date="2021-02" db="EMBL/GenBank/DDBJ databases">
        <title>cfr and optrA-positive Staphylococcus spp.</title>
        <authorList>
            <person name="Chen L."/>
        </authorList>
    </citation>
    <scope>NUCLEOTIDE SEQUENCE</scope>
    <source>
        <strain evidence="1">GDQ20D70P</strain>
    </source>
</reference>
<protein>
    <submittedName>
        <fullName evidence="1">GrpB family protein</fullName>
    </submittedName>
</protein>
<dbReference type="InterPro" id="IPR007344">
    <property type="entry name" value="GrpB/CoaE"/>
</dbReference>
<gene>
    <name evidence="1" type="ORF">JRU67_09855</name>
</gene>
<dbReference type="Proteomes" id="UP000640299">
    <property type="component" value="Chromosome"/>
</dbReference>
<dbReference type="Gene3D" id="3.30.460.10">
    <property type="entry name" value="Beta Polymerase, domain 2"/>
    <property type="match status" value="1"/>
</dbReference>
<evidence type="ECO:0000313" key="1">
    <source>
        <dbReference type="EMBL" id="QRN90362.1"/>
    </source>
</evidence>
<accession>A0AB37HI43</accession>
<dbReference type="InterPro" id="IPR043519">
    <property type="entry name" value="NT_sf"/>
</dbReference>
<dbReference type="SUPFAM" id="SSF81301">
    <property type="entry name" value="Nucleotidyltransferase"/>
    <property type="match status" value="1"/>
</dbReference>
<evidence type="ECO:0000313" key="2">
    <source>
        <dbReference type="Proteomes" id="UP000640299"/>
    </source>
</evidence>
<dbReference type="EMBL" id="CP069389">
    <property type="protein sequence ID" value="QRN90362.1"/>
    <property type="molecule type" value="Genomic_DNA"/>
</dbReference>
<dbReference type="RefSeq" id="WP_204168367.1">
    <property type="nucleotide sequence ID" value="NZ_CP069389.1"/>
</dbReference>